<dbReference type="Gene3D" id="2.160.20.10">
    <property type="entry name" value="Single-stranded right-handed beta-helix, Pectin lyase-like"/>
    <property type="match status" value="2"/>
</dbReference>
<dbReference type="Gene3D" id="2.60.120.200">
    <property type="match status" value="1"/>
</dbReference>
<dbReference type="PANTHER" id="PTHR36453">
    <property type="entry name" value="SECRETED PROTEIN-RELATED"/>
    <property type="match status" value="1"/>
</dbReference>
<dbReference type="AlphaFoldDB" id="A0A1G8YJJ6"/>
<feature type="signal peptide" evidence="1">
    <location>
        <begin position="1"/>
        <end position="35"/>
    </location>
</feature>
<dbReference type="SUPFAM" id="SSF51126">
    <property type="entry name" value="Pectin lyase-like"/>
    <property type="match status" value="1"/>
</dbReference>
<protein>
    <submittedName>
        <fullName evidence="2">Right handed beta helix region</fullName>
    </submittedName>
</protein>
<dbReference type="PROSITE" id="PS51318">
    <property type="entry name" value="TAT"/>
    <property type="match status" value="1"/>
</dbReference>
<dbReference type="InterPro" id="IPR012334">
    <property type="entry name" value="Pectin_lyas_fold"/>
</dbReference>
<gene>
    <name evidence="2" type="ORF">SAMN04488074_10469</name>
</gene>
<evidence type="ECO:0000313" key="2">
    <source>
        <dbReference type="EMBL" id="SDK02978.1"/>
    </source>
</evidence>
<dbReference type="PANTHER" id="PTHR36453:SF1">
    <property type="entry name" value="RIGHT HANDED BETA HELIX DOMAIN-CONTAINING PROTEIN"/>
    <property type="match status" value="1"/>
</dbReference>
<dbReference type="InterPro" id="IPR011050">
    <property type="entry name" value="Pectin_lyase_fold/virulence"/>
</dbReference>
<name>A0A1G8YJJ6_9PSEU</name>
<accession>A0A1G8YJJ6</accession>
<dbReference type="Proteomes" id="UP000199682">
    <property type="component" value="Unassembled WGS sequence"/>
</dbReference>
<dbReference type="InterPro" id="IPR006311">
    <property type="entry name" value="TAT_signal"/>
</dbReference>
<dbReference type="InterPro" id="IPR013320">
    <property type="entry name" value="ConA-like_dom_sf"/>
</dbReference>
<evidence type="ECO:0000313" key="3">
    <source>
        <dbReference type="Proteomes" id="UP000199682"/>
    </source>
</evidence>
<proteinExistence type="predicted"/>
<dbReference type="EMBL" id="FNET01000004">
    <property type="protein sequence ID" value="SDK02978.1"/>
    <property type="molecule type" value="Genomic_DNA"/>
</dbReference>
<dbReference type="SMART" id="SM00710">
    <property type="entry name" value="PbH1"/>
    <property type="match status" value="6"/>
</dbReference>
<dbReference type="InterPro" id="IPR006626">
    <property type="entry name" value="PbH1"/>
</dbReference>
<feature type="chain" id="PRO_5011701506" evidence="1">
    <location>
        <begin position="36"/>
        <end position="982"/>
    </location>
</feature>
<keyword evidence="1" id="KW-0732">Signal</keyword>
<evidence type="ECO:0000256" key="1">
    <source>
        <dbReference type="SAM" id="SignalP"/>
    </source>
</evidence>
<dbReference type="SUPFAM" id="SSF49899">
    <property type="entry name" value="Concanavalin A-like lectins/glucanases"/>
    <property type="match status" value="1"/>
</dbReference>
<reference evidence="3" key="1">
    <citation type="submission" date="2016-10" db="EMBL/GenBank/DDBJ databases">
        <authorList>
            <person name="Varghese N."/>
            <person name="Submissions S."/>
        </authorList>
    </citation>
    <scope>NUCLEOTIDE SEQUENCE [LARGE SCALE GENOMIC DNA]</scope>
    <source>
        <strain evidence="3">DSM 44796</strain>
    </source>
</reference>
<organism evidence="2 3">
    <name type="scientific">Lentzea albidocapillata subsp. violacea</name>
    <dbReference type="NCBI Taxonomy" id="128104"/>
    <lineage>
        <taxon>Bacteria</taxon>
        <taxon>Bacillati</taxon>
        <taxon>Actinomycetota</taxon>
        <taxon>Actinomycetes</taxon>
        <taxon>Pseudonocardiales</taxon>
        <taxon>Pseudonocardiaceae</taxon>
        <taxon>Lentzea</taxon>
    </lineage>
</organism>
<sequence length="982" mass="103116">MRPPDTGSGRRRRLAAATGVVAALLSVVVAPPASADWKADTIHVSPGGKGAACKAIAPCSIGTAQDVARRAAARARDVTVVVGAGRYQLTAPLIFDARDSGADGRTVKWQAAPGARPVLTGARPVSGWTLSDPANGVFAAKVGTGFDSRQLYVNGKLAPRAQIAVASLAITLNPQGFVVNDPALAEQLRQVRDPSAMDFRAVLSFTDRYTPVASVDGNQVTLAQPAWDNNTFGWDTVQSPFRPARFSLQNAPRFLSAGEWFLDGAAGMLHYKPAAGEDIRRLDVQLPYLESLLQVAGTLDKPVRNLEFAGLTFTGTSWLYPNSDNGYAVGQSGAVLPGAQPTRPADAFSTCAAGCAGYEGTRQHTRLTSGAVQISAATNLSLRGNTFTNLGSSALGIGNDAASNGSGVGLAAQDITVTGNTFAHNAGGGVIIGGVGADAHHPSDARMTNKNIVVTNNSVHDTAIDYQEQAGIFATYVTGLSIAHNEVYNQPYSGINVGWGWGMMDPGGSPEYAARGTYRYFPPYQTPTTLKDVRISQNYLYNVMTLMNDGACIYTLSAMPGSTIDGNFCRDSMAPAALYSFGFYLDEGSRFITVTDNVLIRTRSGLHTNAPKTSTSGDLRDDTNYISADVASSDFGKAPRSSSTNVIALGADLPPAASRIMYQSGLERPLRSTADPERPPLGVAASAANPELAAKASTTISVPLSNFDPQRGLTFVGATITGPKDWKTAAAALTPGILLPGATATPKWTVTAPASFSSLQPQDFTVTVAYTSQGKRFTTTRKVRIAPLSPVTSLSTYGNVPTRFGELDGSFTITNASSDIWGGPPQRDDQYGTIYAKQGAGRNTTATVRVAAYDQPSIYTKAGLVFRNDLTAWGRSAGYVVLVNMPATRATLQWDADGDGYLESGMSDPNAPAAGPLHLRLVRDGNVYTGSWSSDGVVWHRIGSPVTVPGVAATQDAGMIWTSHAATISGTATFDSFSVKAS</sequence>